<evidence type="ECO:0000256" key="2">
    <source>
        <dbReference type="SAM" id="SignalP"/>
    </source>
</evidence>
<proteinExistence type="predicted"/>
<dbReference type="EMBL" id="CP086654">
    <property type="protein sequence ID" value="UEX90873.1"/>
    <property type="molecule type" value="Genomic_DNA"/>
</dbReference>
<name>A0ABY3PEV9_9STAP</name>
<feature type="compositionally biased region" description="Basic and acidic residues" evidence="1">
    <location>
        <begin position="110"/>
        <end position="122"/>
    </location>
</feature>
<evidence type="ECO:0000313" key="4">
    <source>
        <dbReference type="Proteomes" id="UP001197626"/>
    </source>
</evidence>
<feature type="chain" id="PRO_5045345927" description="Lipoprotein" evidence="2">
    <location>
        <begin position="20"/>
        <end position="134"/>
    </location>
</feature>
<dbReference type="RefSeq" id="WP_229293353.1">
    <property type="nucleotide sequence ID" value="NZ_CP086654.1"/>
</dbReference>
<organism evidence="3 4">
    <name type="scientific">Staphylococcus ratti</name>
    <dbReference type="NCBI Taxonomy" id="2892440"/>
    <lineage>
        <taxon>Bacteria</taxon>
        <taxon>Bacillati</taxon>
        <taxon>Bacillota</taxon>
        <taxon>Bacilli</taxon>
        <taxon>Bacillales</taxon>
        <taxon>Staphylococcaceae</taxon>
        <taxon>Staphylococcus</taxon>
    </lineage>
</organism>
<gene>
    <name evidence="3" type="ORF">LN051_04445</name>
</gene>
<reference evidence="3 4" key="1">
    <citation type="journal article" date="2022" name="Pathogens">
        <title>Staphylococcus ratti sp. nov. Isolated from a Lab Rat.</title>
        <authorList>
            <person name="Kovarovic V."/>
            <person name="Sedlacek I."/>
            <person name="Petras P."/>
            <person name="Kralova S."/>
            <person name="Maslanova I."/>
            <person name="Svec P."/>
            <person name="Neumann-Schaal M."/>
            <person name="Botka T."/>
            <person name="Gelbicova T."/>
            <person name="Stankova E."/>
            <person name="Doskar J."/>
            <person name="Pantucek R."/>
        </authorList>
    </citation>
    <scope>NUCLEOTIDE SEQUENCE [LARGE SCALE GENOMIC DNA]</scope>
    <source>
        <strain evidence="3 4">CCM 9025</strain>
    </source>
</reference>
<feature type="compositionally biased region" description="Basic and acidic residues" evidence="1">
    <location>
        <begin position="21"/>
        <end position="55"/>
    </location>
</feature>
<feature type="signal peptide" evidence="2">
    <location>
        <begin position="1"/>
        <end position="19"/>
    </location>
</feature>
<evidence type="ECO:0008006" key="5">
    <source>
        <dbReference type="Google" id="ProtNLM"/>
    </source>
</evidence>
<feature type="region of interest" description="Disordered" evidence="1">
    <location>
        <begin position="20"/>
        <end position="134"/>
    </location>
</feature>
<accession>A0ABY3PEV9</accession>
<protein>
    <recommendedName>
        <fullName evidence="5">Lipoprotein</fullName>
    </recommendedName>
</protein>
<evidence type="ECO:0000313" key="3">
    <source>
        <dbReference type="EMBL" id="UEX90873.1"/>
    </source>
</evidence>
<keyword evidence="4" id="KW-1185">Reference proteome</keyword>
<dbReference type="Proteomes" id="UP001197626">
    <property type="component" value="Chromosome"/>
</dbReference>
<sequence>MKKVLFTLIACLFILSACGNDENKKDDKKSEPKQEQKDKNKKRSNENNEQNEKSNEVNNENTQEYNTQNNQQQNLQNQPVQQPNDNQANTNLNDDHVVSPGWTEQEQQAEYEKYKQGQKEQIENGIEPGAEVTN</sequence>
<dbReference type="PROSITE" id="PS51257">
    <property type="entry name" value="PROKAR_LIPOPROTEIN"/>
    <property type="match status" value="1"/>
</dbReference>
<evidence type="ECO:0000256" key="1">
    <source>
        <dbReference type="SAM" id="MobiDB-lite"/>
    </source>
</evidence>
<feature type="compositionally biased region" description="Low complexity" evidence="1">
    <location>
        <begin position="56"/>
        <end position="89"/>
    </location>
</feature>
<keyword evidence="2" id="KW-0732">Signal</keyword>